<evidence type="ECO:0000256" key="7">
    <source>
        <dbReference type="ARBA" id="ARBA00023136"/>
    </source>
</evidence>
<evidence type="ECO:0000256" key="3">
    <source>
        <dbReference type="ARBA" id="ARBA00022801"/>
    </source>
</evidence>
<dbReference type="GO" id="GO:0005789">
    <property type="term" value="C:endoplasmic reticulum membrane"/>
    <property type="evidence" value="ECO:0007669"/>
    <property type="project" value="UniProtKB-SubCell"/>
</dbReference>
<dbReference type="GO" id="GO:0010945">
    <property type="term" value="F:coenzyme A diphosphatase activity"/>
    <property type="evidence" value="ECO:0007669"/>
    <property type="project" value="InterPro"/>
</dbReference>
<accession>A0A8R1ITF3</accession>
<evidence type="ECO:0000256" key="4">
    <source>
        <dbReference type="ARBA" id="ARBA00022824"/>
    </source>
</evidence>
<keyword evidence="6" id="KW-0443">Lipid metabolism</keyword>
<comment type="subcellular location">
    <subcellularLocation>
        <location evidence="1">Endoplasmic reticulum membrane</location>
        <topology evidence="1">Multi-pass membrane protein</topology>
    </subcellularLocation>
</comment>
<keyword evidence="5 9" id="KW-1133">Transmembrane helix</keyword>
<reference evidence="10" key="2">
    <citation type="submission" date="2022-06" db="UniProtKB">
        <authorList>
            <consortium name="EnsemblMetazoa"/>
        </authorList>
    </citation>
    <scope>IDENTIFICATION</scope>
    <source>
        <strain evidence="10">DF5081</strain>
    </source>
</reference>
<dbReference type="PANTHER" id="PTHR23129:SF0">
    <property type="entry name" value="ACYL-COENZYME A DIPHOSPHATASE FITM2"/>
    <property type="match status" value="1"/>
</dbReference>
<dbReference type="Proteomes" id="UP000005237">
    <property type="component" value="Unassembled WGS sequence"/>
</dbReference>
<dbReference type="EnsemblMetazoa" id="CJA38007.1">
    <property type="protein sequence ID" value="CJA38007.1"/>
    <property type="gene ID" value="WBGene00213854"/>
</dbReference>
<evidence type="ECO:0008006" key="12">
    <source>
        <dbReference type="Google" id="ProtNLM"/>
    </source>
</evidence>
<keyword evidence="2 9" id="KW-0812">Transmembrane</keyword>
<dbReference type="GO" id="GO:0008654">
    <property type="term" value="P:phospholipid biosynthetic process"/>
    <property type="evidence" value="ECO:0007669"/>
    <property type="project" value="TreeGrafter"/>
</dbReference>
<dbReference type="GO" id="GO:0034389">
    <property type="term" value="P:lipid droplet organization"/>
    <property type="evidence" value="ECO:0007669"/>
    <property type="project" value="InterPro"/>
</dbReference>
<dbReference type="GO" id="GO:0019915">
    <property type="term" value="P:lipid storage"/>
    <property type="evidence" value="ECO:0007669"/>
    <property type="project" value="InterPro"/>
</dbReference>
<keyword evidence="7 9" id="KW-0472">Membrane</keyword>
<feature type="transmembrane region" description="Helical" evidence="9">
    <location>
        <begin position="217"/>
        <end position="241"/>
    </location>
</feature>
<evidence type="ECO:0000256" key="1">
    <source>
        <dbReference type="ARBA" id="ARBA00004477"/>
    </source>
</evidence>
<dbReference type="InterPro" id="IPR046401">
    <property type="entry name" value="FITM1/2"/>
</dbReference>
<feature type="transmembrane region" description="Helical" evidence="9">
    <location>
        <begin position="84"/>
        <end position="101"/>
    </location>
</feature>
<dbReference type="InterPro" id="IPR019388">
    <property type="entry name" value="FIT"/>
</dbReference>
<keyword evidence="11" id="KW-1185">Reference proteome</keyword>
<organism evidence="10 11">
    <name type="scientific">Caenorhabditis japonica</name>
    <dbReference type="NCBI Taxonomy" id="281687"/>
    <lineage>
        <taxon>Eukaryota</taxon>
        <taxon>Metazoa</taxon>
        <taxon>Ecdysozoa</taxon>
        <taxon>Nematoda</taxon>
        <taxon>Chromadorea</taxon>
        <taxon>Rhabditida</taxon>
        <taxon>Rhabditina</taxon>
        <taxon>Rhabditomorpha</taxon>
        <taxon>Rhabditoidea</taxon>
        <taxon>Rhabditidae</taxon>
        <taxon>Peloderinae</taxon>
        <taxon>Caenorhabditis</taxon>
    </lineage>
</organism>
<reference evidence="11" key="1">
    <citation type="submission" date="2010-08" db="EMBL/GenBank/DDBJ databases">
        <authorList>
            <consortium name="Caenorhabditis japonica Sequencing Consortium"/>
            <person name="Wilson R.K."/>
        </authorList>
    </citation>
    <scope>NUCLEOTIDE SEQUENCE [LARGE SCALE GENOMIC DNA]</scope>
    <source>
        <strain evidence="11">DF5081</strain>
    </source>
</reference>
<dbReference type="Pfam" id="PF10261">
    <property type="entry name" value="FIT"/>
    <property type="match status" value="2"/>
</dbReference>
<evidence type="ECO:0000256" key="2">
    <source>
        <dbReference type="ARBA" id="ARBA00022692"/>
    </source>
</evidence>
<evidence type="ECO:0000256" key="9">
    <source>
        <dbReference type="SAM" id="Phobius"/>
    </source>
</evidence>
<dbReference type="AlphaFoldDB" id="A0A8R1ITF3"/>
<feature type="transmembrane region" description="Helical" evidence="9">
    <location>
        <begin position="247"/>
        <end position="271"/>
    </location>
</feature>
<dbReference type="OMA" id="TYRFWYL"/>
<feature type="transmembrane region" description="Helical" evidence="9">
    <location>
        <begin position="44"/>
        <end position="64"/>
    </location>
</feature>
<feature type="compositionally biased region" description="Basic and acidic residues" evidence="8">
    <location>
        <begin position="1"/>
        <end position="12"/>
    </location>
</feature>
<protein>
    <recommendedName>
        <fullName evidence="12">FIT family protein</fullName>
    </recommendedName>
</protein>
<evidence type="ECO:0000256" key="6">
    <source>
        <dbReference type="ARBA" id="ARBA00023098"/>
    </source>
</evidence>
<dbReference type="HAMAP" id="MF_03230">
    <property type="entry name" value="FITM2"/>
    <property type="match status" value="1"/>
</dbReference>
<proteinExistence type="inferred from homology"/>
<sequence>MSTKRKSSELTPRRPASPSSTPNAVLGIFVAIARKILFIDARKIAVFYLLFVTLLSFIESRVELDSTYYLVQKHSVLNQYGVKMGWFWTLVIVGPFIWFASKAHNRRERDQPIIDVCRLGVATLLWYVSVQFFHKVYAATSSCDKGRRLTRTQCSEKEGVWTPGYDISGHCFLMIYSVLIMAEEAIAFRHYQQVTDAVHQMDGDREAHDRLTRLIQYFFVAMLFLTAFWFKQIIISVLYYHLFIEEFLGALTAIGCWFLTYRIAYPAGLLAPPIRRTTSKRA</sequence>
<evidence type="ECO:0000313" key="10">
    <source>
        <dbReference type="EnsemblMetazoa" id="CJA38007.1"/>
    </source>
</evidence>
<name>A0A8R1ITF3_CAEJA</name>
<feature type="region of interest" description="Disordered" evidence="8">
    <location>
        <begin position="1"/>
        <end position="20"/>
    </location>
</feature>
<evidence type="ECO:0000256" key="5">
    <source>
        <dbReference type="ARBA" id="ARBA00022989"/>
    </source>
</evidence>
<evidence type="ECO:0000313" key="11">
    <source>
        <dbReference type="Proteomes" id="UP000005237"/>
    </source>
</evidence>
<dbReference type="PANTHER" id="PTHR23129">
    <property type="entry name" value="ACYL-COENZYME A DIPHOSPHATASE FITM2"/>
    <property type="match status" value="1"/>
</dbReference>
<keyword evidence="4" id="KW-0256">Endoplasmic reticulum</keyword>
<evidence type="ECO:0000256" key="8">
    <source>
        <dbReference type="SAM" id="MobiDB-lite"/>
    </source>
</evidence>
<keyword evidence="3" id="KW-0378">Hydrolase</keyword>